<dbReference type="eggNOG" id="COG1548">
    <property type="taxonomic scope" value="Bacteria"/>
</dbReference>
<evidence type="ECO:0000259" key="1">
    <source>
        <dbReference type="Pfam" id="PF01968"/>
    </source>
</evidence>
<organism evidence="2 3">
    <name type="scientific">Methylophaga lonarensis MPL</name>
    <dbReference type="NCBI Taxonomy" id="1286106"/>
    <lineage>
        <taxon>Bacteria</taxon>
        <taxon>Pseudomonadati</taxon>
        <taxon>Pseudomonadota</taxon>
        <taxon>Gammaproteobacteria</taxon>
        <taxon>Thiotrichales</taxon>
        <taxon>Piscirickettsiaceae</taxon>
        <taxon>Methylophaga</taxon>
    </lineage>
</organism>
<proteinExistence type="predicted"/>
<dbReference type="EMBL" id="APHR01000010">
    <property type="protein sequence ID" value="EMR13929.1"/>
    <property type="molecule type" value="Genomic_DNA"/>
</dbReference>
<dbReference type="STRING" id="1286106.MPL1_02153"/>
<dbReference type="NCBIfam" id="TIGR03123">
    <property type="entry name" value="one_C_unchar_1"/>
    <property type="match status" value="1"/>
</dbReference>
<dbReference type="RefSeq" id="WP_009725475.1">
    <property type="nucleotide sequence ID" value="NZ_APHR01000010.1"/>
</dbReference>
<gene>
    <name evidence="2" type="ORF">MPL1_02153</name>
</gene>
<protein>
    <submittedName>
        <fullName evidence="2">H4MPT-linked C1 transfer pathway-like protein</fullName>
    </submittedName>
</protein>
<dbReference type="OrthoDB" id="1792672at2"/>
<feature type="domain" description="Hydantoinase A/oxoprolinase" evidence="1">
    <location>
        <begin position="67"/>
        <end position="313"/>
    </location>
</feature>
<evidence type="ECO:0000313" key="2">
    <source>
        <dbReference type="EMBL" id="EMR13929.1"/>
    </source>
</evidence>
<name>M7PTY8_9GAMM</name>
<dbReference type="Gene3D" id="3.30.420.40">
    <property type="match status" value="1"/>
</dbReference>
<dbReference type="SUPFAM" id="SSF53067">
    <property type="entry name" value="Actin-like ATPase domain"/>
    <property type="match status" value="1"/>
</dbReference>
<evidence type="ECO:0000313" key="3">
    <source>
        <dbReference type="Proteomes" id="UP000012019"/>
    </source>
</evidence>
<dbReference type="Pfam" id="PF01968">
    <property type="entry name" value="Hydantoinase_A"/>
    <property type="match status" value="1"/>
</dbReference>
<dbReference type="InterPro" id="IPR002756">
    <property type="entry name" value="MfnF"/>
</dbReference>
<keyword evidence="3" id="KW-1185">Reference proteome</keyword>
<dbReference type="Gene3D" id="3.30.420.190">
    <property type="entry name" value="conserved archaeal protein q6m145"/>
    <property type="match status" value="1"/>
</dbReference>
<dbReference type="InterPro" id="IPR043129">
    <property type="entry name" value="ATPase_NBD"/>
</dbReference>
<comment type="caution">
    <text evidence="2">The sequence shown here is derived from an EMBL/GenBank/DDBJ whole genome shotgun (WGS) entry which is preliminary data.</text>
</comment>
<dbReference type="AlphaFoldDB" id="M7PTY8"/>
<dbReference type="GO" id="GO:0016787">
    <property type="term" value="F:hydrolase activity"/>
    <property type="evidence" value="ECO:0007669"/>
    <property type="project" value="InterPro"/>
</dbReference>
<reference evidence="2 3" key="1">
    <citation type="journal article" date="2013" name="Genome Announc.">
        <title>Draft Genome Sequence of Methylophaga lonarensis MPLT, a Haloalkaliphilic (Non-Methane-Utilizing) Methylotroph.</title>
        <authorList>
            <person name="Shetty S.A."/>
            <person name="Marathe N.P."/>
            <person name="Munot H."/>
            <person name="Antony C.P."/>
            <person name="Dhotre D.P."/>
            <person name="Murrell J.C."/>
            <person name="Shouche Y.S."/>
        </authorList>
    </citation>
    <scope>NUCLEOTIDE SEQUENCE [LARGE SCALE GENOMIC DNA]</scope>
    <source>
        <strain evidence="2 3">MPL</strain>
    </source>
</reference>
<accession>M7PTY8</accession>
<dbReference type="PATRIC" id="fig|1286106.3.peg.433"/>
<dbReference type="InterPro" id="IPR002821">
    <property type="entry name" value="Hydantoinase_A"/>
</dbReference>
<dbReference type="Proteomes" id="UP000012019">
    <property type="component" value="Unassembled WGS sequence"/>
</dbReference>
<sequence length="350" mass="38417">MTTAPAVCYSGWDIGGAHLKVARCDNKGRVISAIELPCPLWQGVDQLRRALRTAFDSLANANDRHFVTMTGELVDVFANRQTGVSEILNCLIEYISTDKLSIYSREGWLSVDQTRVQWQAVASMNWLATASFTAASVNEGLLVDIGSTTTDVVPLQNGLPQPQGYDDYQRQQLGELAYTGAIRTPLIALTEQAPFEGRWISLAAEMFATTGDCWCLLNFLDSDQISDRSADGMPWYPAACEQRLARLLGTDADHGSSAQWQLLARWFAEKQLEKITHASLQVLSAHPSLDPQSPVIGAGIGRFIAQQLADRLQRPYLDLAMLYDNHKAAADFAPAAALALLAQQQFTQIA</sequence>